<dbReference type="AlphaFoldDB" id="A0AAN7I590"/>
<evidence type="ECO:0000256" key="1">
    <source>
        <dbReference type="ARBA" id="ARBA00022614"/>
    </source>
</evidence>
<comment type="caution">
    <text evidence="11">The sequence shown here is derived from an EMBL/GenBank/DDBJ whole genome shotgun (WGS) entry which is preliminary data.</text>
</comment>
<dbReference type="GO" id="GO:0051707">
    <property type="term" value="P:response to other organism"/>
    <property type="evidence" value="ECO:0007669"/>
    <property type="project" value="UniProtKB-ARBA"/>
</dbReference>
<evidence type="ECO:0000259" key="10">
    <source>
        <dbReference type="Pfam" id="PF25019"/>
    </source>
</evidence>
<dbReference type="PRINTS" id="PR00364">
    <property type="entry name" value="DISEASERSIST"/>
</dbReference>
<dbReference type="Pfam" id="PF18052">
    <property type="entry name" value="Rx_N"/>
    <property type="match status" value="1"/>
</dbReference>
<dbReference type="Gene3D" id="3.40.50.300">
    <property type="entry name" value="P-loop containing nucleotide triphosphate hydrolases"/>
    <property type="match status" value="1"/>
</dbReference>
<feature type="domain" description="Disease resistance protein winged helix" evidence="9">
    <location>
        <begin position="438"/>
        <end position="511"/>
    </location>
</feature>
<dbReference type="SUPFAM" id="SSF52047">
    <property type="entry name" value="RNI-like"/>
    <property type="match status" value="1"/>
</dbReference>
<evidence type="ECO:0000259" key="7">
    <source>
        <dbReference type="Pfam" id="PF00931"/>
    </source>
</evidence>
<evidence type="ECO:0000256" key="3">
    <source>
        <dbReference type="ARBA" id="ARBA00022741"/>
    </source>
</evidence>
<dbReference type="Gene3D" id="1.10.8.430">
    <property type="entry name" value="Helical domain of apoptotic protease-activating factors"/>
    <property type="match status" value="1"/>
</dbReference>
<keyword evidence="4" id="KW-0611">Plant defense</keyword>
<dbReference type="Gene3D" id="1.10.10.10">
    <property type="entry name" value="Winged helix-like DNA-binding domain superfamily/Winged helix DNA-binding domain"/>
    <property type="match status" value="1"/>
</dbReference>
<keyword evidence="2" id="KW-0677">Repeat</keyword>
<keyword evidence="1" id="KW-0433">Leucine-rich repeat</keyword>
<keyword evidence="12" id="KW-1185">Reference proteome</keyword>
<accession>A0AAN7I590</accession>
<name>A0AAN7I590_QUERU</name>
<dbReference type="PANTHER" id="PTHR36766">
    <property type="entry name" value="PLANT BROAD-SPECTRUM MILDEW RESISTANCE PROTEIN RPW8"/>
    <property type="match status" value="1"/>
</dbReference>
<evidence type="ECO:0000256" key="5">
    <source>
        <dbReference type="ARBA" id="ARBA00022840"/>
    </source>
</evidence>
<dbReference type="InterPro" id="IPR002182">
    <property type="entry name" value="NB-ARC"/>
</dbReference>
<dbReference type="GO" id="GO:0006952">
    <property type="term" value="P:defense response"/>
    <property type="evidence" value="ECO:0007669"/>
    <property type="project" value="UniProtKB-KW"/>
</dbReference>
<dbReference type="EMBL" id="JAXUIC010000440">
    <property type="protein sequence ID" value="KAK4540368.1"/>
    <property type="molecule type" value="Genomic_DNA"/>
</dbReference>
<evidence type="ECO:0000256" key="6">
    <source>
        <dbReference type="SAM" id="Coils"/>
    </source>
</evidence>
<evidence type="ECO:0008006" key="13">
    <source>
        <dbReference type="Google" id="ProtNLM"/>
    </source>
</evidence>
<dbReference type="Pfam" id="PF25019">
    <property type="entry name" value="LRR_R13L1-DRL21"/>
    <property type="match status" value="1"/>
</dbReference>
<evidence type="ECO:0000313" key="12">
    <source>
        <dbReference type="Proteomes" id="UP001324115"/>
    </source>
</evidence>
<sequence>MAREIVSSMTEGIVSSITGEIVSKLISYATKLISSARGCEDELRGIRQSLTMIRAVLTDAERRQVRDESVKLWLQMLEDVAYEADDVLDEFAYESLRQKIEVGNQRKRKVRDICSTSNPGLFRLPMADKIKAIQESLVRVEDLANKYGFAKLLLVESVDTNNEIFPNRETNSFLNHSEVIGRQNDVLEIVNLLTSTTNQQLSVLPIVGMAGLGKTTFAKLVYNHELVKKHFDKTIWVCVSNDFNEKRILREILESLTNKSSQLQSENAILQNLQKELQGKRYLLILDDVWNEDHMIWDKLSSCLLGINSNIGNNIIVTTRSDNVARIMETIPSYHLEKLLEDECWSIIKKMVSSILLTPDLETIGYDIAKKCGGIPLAAKVLGGTMARKKEKSEWLAIQSNEIWNFPGVSNKMLPILKLSFDHLQSPSLKKCFAYCSIFPKDYEIKKEELIQFWMAEGFLQPSQGSCVVMEDIGNMYFDILLANSLFQDEKKDEFDNIISCKMHDLVHDLALSVSKSETLFLNKDLEGDISHIRYLFIEFDGKVLPRIPSSKDDVRRLRTFVSKNVVLGNTLLNFNCLRVLKLNGDSIKELSSSVGLLIHLRLLSVASLSIRALPKSITKLYNLQTLRIEGCPYVREPLEDLKQLINLRHIYIPSGFNEKLKDIGQLTCLQTLRCFIVGQDVGHRIEELGCLNQLRGKLNLWNLEHVRDKEEARRANLGEKAKICMLRFHWAIWRREGKYENDEEVLEGLEPHRCLKSLTIDGFGGKKFPSWMLTSLDAWDGILQFGNLIEIEFRNCKKCEVLPTLGLLPHLRVLTIEGMDGVRHIGTEFYSNNNNGSDGTMLFPALRKLNLGSMPNLVEWIDVMEPATTTGLMVFPCLEELTIEGCSQLTSAPCHFSSLKKLGISDMRSMTFENIISKLTTLTSLEVCNISELACLPEKLLQNNASLMSLMISGWADLESIVSHEDVWAFCTSLRSLKIERCWKLQIQGVPSHLQRLEISGCVILPTGLQSCTSLTLLMIQFCDKLKSTPNLGQLHSLTQLKITYCDNLISIPDLRGLHSLIELQIWYCPKLTSLPEGLESLTRLKTLVIGEFCKELDDFPSLVSIEHLHASLQHLDLKGWPKLKSIPDNIQVLTALKSLYISDFDGMETLPEWLTKLSSLQTLRIFSCSKLKESCAIGGKERYKIAHIPNIMIWI</sequence>
<proteinExistence type="predicted"/>
<dbReference type="Gene3D" id="3.80.10.10">
    <property type="entry name" value="Ribonuclease Inhibitor"/>
    <property type="match status" value="3"/>
</dbReference>
<dbReference type="InterPro" id="IPR038005">
    <property type="entry name" value="RX-like_CC"/>
</dbReference>
<gene>
    <name evidence="11" type="ORF">RGQ29_031846</name>
</gene>
<dbReference type="Proteomes" id="UP001324115">
    <property type="component" value="Unassembled WGS sequence"/>
</dbReference>
<dbReference type="FunFam" id="3.40.50.300:FF:001091">
    <property type="entry name" value="Probable disease resistance protein At1g61300"/>
    <property type="match status" value="1"/>
</dbReference>
<dbReference type="InterPro" id="IPR058922">
    <property type="entry name" value="WHD_DRP"/>
</dbReference>
<dbReference type="GO" id="GO:0043531">
    <property type="term" value="F:ADP binding"/>
    <property type="evidence" value="ECO:0007669"/>
    <property type="project" value="InterPro"/>
</dbReference>
<evidence type="ECO:0000259" key="8">
    <source>
        <dbReference type="Pfam" id="PF18052"/>
    </source>
</evidence>
<dbReference type="InterPro" id="IPR032675">
    <property type="entry name" value="LRR_dom_sf"/>
</dbReference>
<protein>
    <recommendedName>
        <fullName evidence="13">Disease resistance protein RGA3</fullName>
    </recommendedName>
</protein>
<dbReference type="FunFam" id="1.10.10.10:FF:000322">
    <property type="entry name" value="Probable disease resistance protein At1g63360"/>
    <property type="match status" value="1"/>
</dbReference>
<dbReference type="Pfam" id="PF00931">
    <property type="entry name" value="NB-ARC"/>
    <property type="match status" value="1"/>
</dbReference>
<evidence type="ECO:0000256" key="4">
    <source>
        <dbReference type="ARBA" id="ARBA00022821"/>
    </source>
</evidence>
<keyword evidence="3" id="KW-0547">Nucleotide-binding</keyword>
<dbReference type="PANTHER" id="PTHR36766:SF70">
    <property type="entry name" value="DISEASE RESISTANCE PROTEIN RGA4"/>
    <property type="match status" value="1"/>
</dbReference>
<dbReference type="InterPro" id="IPR036388">
    <property type="entry name" value="WH-like_DNA-bd_sf"/>
</dbReference>
<dbReference type="Pfam" id="PF23559">
    <property type="entry name" value="WHD_DRP"/>
    <property type="match status" value="1"/>
</dbReference>
<feature type="coiled-coil region" evidence="6">
    <location>
        <begin position="246"/>
        <end position="276"/>
    </location>
</feature>
<dbReference type="InterPro" id="IPR056789">
    <property type="entry name" value="LRR_R13L1-DRL21"/>
</dbReference>
<organism evidence="11 12">
    <name type="scientific">Quercus rubra</name>
    <name type="common">Northern red oak</name>
    <name type="synonym">Quercus borealis</name>
    <dbReference type="NCBI Taxonomy" id="3512"/>
    <lineage>
        <taxon>Eukaryota</taxon>
        <taxon>Viridiplantae</taxon>
        <taxon>Streptophyta</taxon>
        <taxon>Embryophyta</taxon>
        <taxon>Tracheophyta</taxon>
        <taxon>Spermatophyta</taxon>
        <taxon>Magnoliopsida</taxon>
        <taxon>eudicotyledons</taxon>
        <taxon>Gunneridae</taxon>
        <taxon>Pentapetalae</taxon>
        <taxon>rosids</taxon>
        <taxon>fabids</taxon>
        <taxon>Fagales</taxon>
        <taxon>Fagaceae</taxon>
        <taxon>Quercus</taxon>
    </lineage>
</organism>
<reference evidence="11 12" key="1">
    <citation type="journal article" date="2023" name="G3 (Bethesda)">
        <title>A haplotype-resolved chromosome-scale genome for Quercus rubra L. provides insights into the genetics of adaptive traits for red oak species.</title>
        <authorList>
            <person name="Kapoor B."/>
            <person name="Jenkins J."/>
            <person name="Schmutz J."/>
            <person name="Zhebentyayeva T."/>
            <person name="Kuelheim C."/>
            <person name="Coggeshall M."/>
            <person name="Heim C."/>
            <person name="Lasky J.R."/>
            <person name="Leites L."/>
            <person name="Islam-Faridi N."/>
            <person name="Romero-Severson J."/>
            <person name="DeLeo V.L."/>
            <person name="Lucas S.M."/>
            <person name="Lazic D."/>
            <person name="Gailing O."/>
            <person name="Carlson J."/>
            <person name="Staton M."/>
        </authorList>
    </citation>
    <scope>NUCLEOTIDE SEQUENCE [LARGE SCALE GENOMIC DNA]</scope>
    <source>
        <strain evidence="11">Pseudo-F2</strain>
    </source>
</reference>
<feature type="domain" description="R13L1/DRL21-like LRR repeat region" evidence="10">
    <location>
        <begin position="686"/>
        <end position="820"/>
    </location>
</feature>
<evidence type="ECO:0000313" key="11">
    <source>
        <dbReference type="EMBL" id="KAK4540368.1"/>
    </source>
</evidence>
<dbReference type="InterPro" id="IPR042197">
    <property type="entry name" value="Apaf_helical"/>
</dbReference>
<feature type="domain" description="NB-ARC" evidence="7">
    <location>
        <begin position="184"/>
        <end position="353"/>
    </location>
</feature>
<dbReference type="InterPro" id="IPR041118">
    <property type="entry name" value="Rx_N"/>
</dbReference>
<dbReference type="SUPFAM" id="SSF52058">
    <property type="entry name" value="L domain-like"/>
    <property type="match status" value="1"/>
</dbReference>
<dbReference type="InterPro" id="IPR027417">
    <property type="entry name" value="P-loop_NTPase"/>
</dbReference>
<dbReference type="CDD" id="cd14798">
    <property type="entry name" value="RX-CC_like"/>
    <property type="match status" value="1"/>
</dbReference>
<evidence type="ECO:0000259" key="9">
    <source>
        <dbReference type="Pfam" id="PF23559"/>
    </source>
</evidence>
<keyword evidence="6" id="KW-0175">Coiled coil</keyword>
<dbReference type="Gene3D" id="1.20.5.4130">
    <property type="match status" value="1"/>
</dbReference>
<keyword evidence="5" id="KW-0067">ATP-binding</keyword>
<evidence type="ECO:0000256" key="2">
    <source>
        <dbReference type="ARBA" id="ARBA00022737"/>
    </source>
</evidence>
<feature type="domain" description="Disease resistance N-terminal" evidence="8">
    <location>
        <begin position="21"/>
        <end position="107"/>
    </location>
</feature>
<dbReference type="GO" id="GO:0005524">
    <property type="term" value="F:ATP binding"/>
    <property type="evidence" value="ECO:0007669"/>
    <property type="project" value="UniProtKB-KW"/>
</dbReference>
<dbReference type="SUPFAM" id="SSF52540">
    <property type="entry name" value="P-loop containing nucleoside triphosphate hydrolases"/>
    <property type="match status" value="1"/>
</dbReference>